<sequence>MKGGMEKERKVRQNRKRLESNRDGELTYFAVADDSTAHIQRMVSAQRSNKSKKKGKGYRGKHLKVNVQSRRPVPSPYRKTGGGRFGPKIQRYSPPKMTLSRTSMIPHHTKQMAPARNFSSSFEVPPRFQKTSSNMASSVPAAKSASSSSLKVTVPNTKNDKVFVNYKSALYEYAAKTKKSVYYNKTDSTKVGFVSSLCLEGVVYGSEDGYKSMKEAEQAAAMNACHALGIKVAGSPSPPRVVSVSGTEGKSAVSEEILKSRVRQVIHTV</sequence>
<evidence type="ECO:0000259" key="3">
    <source>
        <dbReference type="PROSITE" id="PS50137"/>
    </source>
</evidence>
<feature type="region of interest" description="Disordered" evidence="2">
    <location>
        <begin position="71"/>
        <end position="94"/>
    </location>
</feature>
<dbReference type="SUPFAM" id="SSF54768">
    <property type="entry name" value="dsRNA-binding domain-like"/>
    <property type="match status" value="1"/>
</dbReference>
<keyword evidence="4" id="KW-1185">Reference proteome</keyword>
<evidence type="ECO:0000313" key="5">
    <source>
        <dbReference type="RefSeq" id="XP_013397953.1"/>
    </source>
</evidence>
<dbReference type="PROSITE" id="PS50137">
    <property type="entry name" value="DS_RBD"/>
    <property type="match status" value="1"/>
</dbReference>
<dbReference type="AlphaFoldDB" id="A0A1S3IIK4"/>
<dbReference type="OrthoDB" id="5988181at2759"/>
<feature type="region of interest" description="Disordered" evidence="2">
    <location>
        <begin position="42"/>
        <end position="61"/>
    </location>
</feature>
<organism evidence="4 5">
    <name type="scientific">Lingula anatina</name>
    <name type="common">Brachiopod</name>
    <name type="synonym">Lingula unguis</name>
    <dbReference type="NCBI Taxonomy" id="7574"/>
    <lineage>
        <taxon>Eukaryota</taxon>
        <taxon>Metazoa</taxon>
        <taxon>Spiralia</taxon>
        <taxon>Lophotrochozoa</taxon>
        <taxon>Brachiopoda</taxon>
        <taxon>Linguliformea</taxon>
        <taxon>Lingulata</taxon>
        <taxon>Lingulida</taxon>
        <taxon>Linguloidea</taxon>
        <taxon>Lingulidae</taxon>
        <taxon>Lingula</taxon>
    </lineage>
</organism>
<evidence type="ECO:0000313" key="4">
    <source>
        <dbReference type="Proteomes" id="UP000085678"/>
    </source>
</evidence>
<dbReference type="Gene3D" id="3.30.160.20">
    <property type="match status" value="1"/>
</dbReference>
<proteinExistence type="predicted"/>
<gene>
    <name evidence="5" type="primary">LOC106164553</name>
</gene>
<feature type="domain" description="DRBM" evidence="3">
    <location>
        <begin position="165"/>
        <end position="230"/>
    </location>
</feature>
<dbReference type="Proteomes" id="UP000085678">
    <property type="component" value="Unplaced"/>
</dbReference>
<dbReference type="Pfam" id="PF00035">
    <property type="entry name" value="dsrm"/>
    <property type="match status" value="1"/>
</dbReference>
<reference evidence="5" key="1">
    <citation type="submission" date="2025-08" db="UniProtKB">
        <authorList>
            <consortium name="RefSeq"/>
        </authorList>
    </citation>
    <scope>IDENTIFICATION</scope>
    <source>
        <tissue evidence="5">Gonads</tissue>
    </source>
</reference>
<keyword evidence="1" id="KW-0694">RNA-binding</keyword>
<dbReference type="SMART" id="SM00358">
    <property type="entry name" value="DSRM"/>
    <property type="match status" value="1"/>
</dbReference>
<dbReference type="InParanoid" id="A0A1S3IIK4"/>
<dbReference type="GO" id="GO:0003723">
    <property type="term" value="F:RNA binding"/>
    <property type="evidence" value="ECO:0007669"/>
    <property type="project" value="UniProtKB-UniRule"/>
</dbReference>
<dbReference type="InterPro" id="IPR041966">
    <property type="entry name" value="LOTUS-like"/>
</dbReference>
<evidence type="ECO:0000256" key="1">
    <source>
        <dbReference type="PROSITE-ProRule" id="PRU00266"/>
    </source>
</evidence>
<feature type="compositionally biased region" description="Basic residues" evidence="2">
    <location>
        <begin position="49"/>
        <end position="61"/>
    </location>
</feature>
<accession>A0A1S3IIK4</accession>
<dbReference type="GeneID" id="106164553"/>
<feature type="region of interest" description="Disordered" evidence="2">
    <location>
        <begin position="129"/>
        <end position="151"/>
    </location>
</feature>
<dbReference type="InterPro" id="IPR014720">
    <property type="entry name" value="dsRBD_dom"/>
</dbReference>
<dbReference type="Gene3D" id="3.30.420.610">
    <property type="entry name" value="LOTUS domain-like"/>
    <property type="match status" value="1"/>
</dbReference>
<feature type="compositionally biased region" description="Low complexity" evidence="2">
    <location>
        <begin position="136"/>
        <end position="149"/>
    </location>
</feature>
<name>A0A1S3IIK4_LINAN</name>
<dbReference type="KEGG" id="lak:106164553"/>
<protein>
    <submittedName>
        <fullName evidence="5">Uncharacterized protein LOC106164553</fullName>
    </submittedName>
</protein>
<dbReference type="RefSeq" id="XP_013397953.1">
    <property type="nucleotide sequence ID" value="XM_013542499.1"/>
</dbReference>
<feature type="region of interest" description="Disordered" evidence="2">
    <location>
        <begin position="1"/>
        <end position="25"/>
    </location>
</feature>
<evidence type="ECO:0000256" key="2">
    <source>
        <dbReference type="SAM" id="MobiDB-lite"/>
    </source>
</evidence>